<feature type="transmembrane region" description="Helical" evidence="1">
    <location>
        <begin position="65"/>
        <end position="83"/>
    </location>
</feature>
<keyword evidence="1" id="KW-0812">Transmembrane</keyword>
<evidence type="ECO:0000313" key="4">
    <source>
        <dbReference type="Proteomes" id="UP000184368"/>
    </source>
</evidence>
<feature type="transmembrane region" description="Helical" evidence="1">
    <location>
        <begin position="92"/>
        <end position="113"/>
    </location>
</feature>
<keyword evidence="4" id="KW-1185">Reference proteome</keyword>
<evidence type="ECO:0000259" key="2">
    <source>
        <dbReference type="Pfam" id="PF04892"/>
    </source>
</evidence>
<sequence>MQHQTAETNANRLTIALFSIYLAALCWILLLKLGVKFSYMNNRRVNLVPFRNILQDHGRIANSEILMNVLIFVPLGLYAGILFSRWSFKKKVLFFFLVSFIVESLQYILAIGSFDATDIITNTTGGILGLLTYIILAKTLNNRFKAQKVINIIAVLGTVLMVLFLGLLKLNMLPVRYQ</sequence>
<dbReference type="STRING" id="1302690.BUE76_14985"/>
<dbReference type="InterPro" id="IPR053150">
    <property type="entry name" value="Teicoplanin_resist-assoc"/>
</dbReference>
<feature type="transmembrane region" description="Helical" evidence="1">
    <location>
        <begin position="119"/>
        <end position="137"/>
    </location>
</feature>
<feature type="transmembrane region" description="Helical" evidence="1">
    <location>
        <begin position="12"/>
        <end position="30"/>
    </location>
</feature>
<dbReference type="PANTHER" id="PTHR36834:SF2">
    <property type="entry name" value="MEMBRANE PROTEIN"/>
    <property type="match status" value="1"/>
</dbReference>
<evidence type="ECO:0000313" key="3">
    <source>
        <dbReference type="EMBL" id="SHF00957.1"/>
    </source>
</evidence>
<gene>
    <name evidence="3" type="ORF">SAMN05444008_104161</name>
</gene>
<name>A0A1M4Y560_9BACT</name>
<dbReference type="Proteomes" id="UP000184368">
    <property type="component" value="Unassembled WGS sequence"/>
</dbReference>
<dbReference type="EMBL" id="FQUO01000004">
    <property type="protein sequence ID" value="SHF00957.1"/>
    <property type="molecule type" value="Genomic_DNA"/>
</dbReference>
<evidence type="ECO:0000256" key="1">
    <source>
        <dbReference type="SAM" id="Phobius"/>
    </source>
</evidence>
<reference evidence="3 4" key="1">
    <citation type="submission" date="2016-11" db="EMBL/GenBank/DDBJ databases">
        <authorList>
            <person name="Jaros S."/>
            <person name="Januszkiewicz K."/>
            <person name="Wedrychowicz H."/>
        </authorList>
    </citation>
    <scope>NUCLEOTIDE SEQUENCE [LARGE SCALE GENOMIC DNA]</scope>
    <source>
        <strain evidence="3 4">DSM 26897</strain>
    </source>
</reference>
<dbReference type="OrthoDB" id="4822551at2"/>
<dbReference type="RefSeq" id="WP_073041576.1">
    <property type="nucleotide sequence ID" value="NZ_FQUO01000004.1"/>
</dbReference>
<keyword evidence="1" id="KW-0472">Membrane</keyword>
<dbReference type="InterPro" id="IPR006976">
    <property type="entry name" value="VanZ-like"/>
</dbReference>
<protein>
    <submittedName>
        <fullName evidence="3">Glycopeptide antibiotics resistance protein</fullName>
    </submittedName>
</protein>
<feature type="domain" description="VanZ-like" evidence="2">
    <location>
        <begin position="18"/>
        <end position="136"/>
    </location>
</feature>
<dbReference type="PANTHER" id="PTHR36834">
    <property type="entry name" value="MEMBRANE PROTEIN-RELATED"/>
    <property type="match status" value="1"/>
</dbReference>
<dbReference type="AlphaFoldDB" id="A0A1M4Y560"/>
<accession>A0A1M4Y560</accession>
<keyword evidence="1" id="KW-1133">Transmembrane helix</keyword>
<dbReference type="Pfam" id="PF04892">
    <property type="entry name" value="VanZ"/>
    <property type="match status" value="1"/>
</dbReference>
<feature type="transmembrane region" description="Helical" evidence="1">
    <location>
        <begin position="149"/>
        <end position="168"/>
    </location>
</feature>
<organism evidence="3 4">
    <name type="scientific">Cnuella takakiae</name>
    <dbReference type="NCBI Taxonomy" id="1302690"/>
    <lineage>
        <taxon>Bacteria</taxon>
        <taxon>Pseudomonadati</taxon>
        <taxon>Bacteroidota</taxon>
        <taxon>Chitinophagia</taxon>
        <taxon>Chitinophagales</taxon>
        <taxon>Chitinophagaceae</taxon>
        <taxon>Cnuella</taxon>
    </lineage>
</organism>
<proteinExistence type="predicted"/>